<keyword evidence="2" id="KW-1185">Reference proteome</keyword>
<name>A0A516SGC7_9NEIS</name>
<dbReference type="Proteomes" id="UP000317550">
    <property type="component" value="Chromosome"/>
</dbReference>
<accession>A0A516SGC7</accession>
<evidence type="ECO:0000313" key="2">
    <source>
        <dbReference type="Proteomes" id="UP000317550"/>
    </source>
</evidence>
<sequence length="165" mass="18234">MAKAPSFAKEININAYQEAGNMFKHSNGLAIILAFILSACAAQALETVPPNSASPQRKEKIDFGTDEILVRFNDSRKSKDQDPNLVKRPILQAVAARRGLKITFSHVNTYGQYMWKLDKTIPHSDAEILAKEIKASNVLVKSAEPNYHSFSIDTPLLVTPVITPN</sequence>
<dbReference type="AlphaFoldDB" id="A0A516SGC7"/>
<dbReference type="RefSeq" id="WP_144278608.1">
    <property type="nucleotide sequence ID" value="NZ_CP041730.1"/>
</dbReference>
<dbReference type="EMBL" id="CP041730">
    <property type="protein sequence ID" value="QDQ27215.1"/>
    <property type="molecule type" value="Genomic_DNA"/>
</dbReference>
<gene>
    <name evidence="1" type="ORF">FNU76_13055</name>
</gene>
<reference evidence="2" key="1">
    <citation type="submission" date="2019-07" db="EMBL/GenBank/DDBJ databases">
        <title>Chitinimonas sp. nov., isolated from Ny-Alesund, arctica soil.</title>
        <authorList>
            <person name="Xu Q."/>
            <person name="Peng F."/>
        </authorList>
    </citation>
    <scope>NUCLEOTIDE SEQUENCE [LARGE SCALE GENOMIC DNA]</scope>
    <source>
        <strain evidence="2">R3-44</strain>
    </source>
</reference>
<proteinExistence type="predicted"/>
<evidence type="ECO:0000313" key="1">
    <source>
        <dbReference type="EMBL" id="QDQ27215.1"/>
    </source>
</evidence>
<dbReference type="KEGG" id="cari:FNU76_13055"/>
<organism evidence="1 2">
    <name type="scientific">Chitinimonas arctica</name>
    <dbReference type="NCBI Taxonomy" id="2594795"/>
    <lineage>
        <taxon>Bacteria</taxon>
        <taxon>Pseudomonadati</taxon>
        <taxon>Pseudomonadota</taxon>
        <taxon>Betaproteobacteria</taxon>
        <taxon>Neisseriales</taxon>
        <taxon>Chitinibacteraceae</taxon>
        <taxon>Chitinimonas</taxon>
    </lineage>
</organism>
<protein>
    <submittedName>
        <fullName evidence="1">Uncharacterized protein</fullName>
    </submittedName>
</protein>